<organism evidence="1 2">
    <name type="scientific">Symbiodinium natans</name>
    <dbReference type="NCBI Taxonomy" id="878477"/>
    <lineage>
        <taxon>Eukaryota</taxon>
        <taxon>Sar</taxon>
        <taxon>Alveolata</taxon>
        <taxon>Dinophyceae</taxon>
        <taxon>Suessiales</taxon>
        <taxon>Symbiodiniaceae</taxon>
        <taxon>Symbiodinium</taxon>
    </lineage>
</organism>
<dbReference type="EMBL" id="CAJNDS010000366">
    <property type="protein sequence ID" value="CAE7198113.1"/>
    <property type="molecule type" value="Genomic_DNA"/>
</dbReference>
<sequence length="404" mass="43968">MVEREASELLQELGGRDGLPRQEMEDTLRLLLFRRFGAVGEEADWAGVSAKAIDELSEEAPAPHQAVRCAAAAFMKCPVGKEAASALVVLAEEGWEKAAGRLIKAAPPMAALGEWLAWEEVFAAEVGDLRAFLRREAPALGIFAFEVEGDFIKLDAASGTAEAFGSALAAQDAVRAAEAMLALVHSCGGLRSGPLQALQPTLHQASQSLHEAYPELMAQLLKQLPRPFRESPEVLRAVLEPLSEADLQRFAEAAPLLADRAAILGAVKARFLLRRATDRLAKATQAPSFRWKLNRPAWVPCKSLLSDGFSFESPSSTSEAPLQPFVDYVDSNPKNRRTTRNPLRNIAEFFDLPRHLLQLFIADCVGGGLCCPPRAEAGGPRSITHDSFYRFGEAPEQQSRFFPA</sequence>
<reference evidence="1" key="1">
    <citation type="submission" date="2021-02" db="EMBL/GenBank/DDBJ databases">
        <authorList>
            <person name="Dougan E. K."/>
            <person name="Rhodes N."/>
            <person name="Thang M."/>
            <person name="Chan C."/>
        </authorList>
    </citation>
    <scope>NUCLEOTIDE SEQUENCE</scope>
</reference>
<protein>
    <submittedName>
        <fullName evidence="1">Uncharacterized protein</fullName>
    </submittedName>
</protein>
<evidence type="ECO:0000313" key="2">
    <source>
        <dbReference type="Proteomes" id="UP000604046"/>
    </source>
</evidence>
<accession>A0A812JD92</accession>
<dbReference type="OrthoDB" id="10629652at2759"/>
<proteinExistence type="predicted"/>
<dbReference type="Proteomes" id="UP000604046">
    <property type="component" value="Unassembled WGS sequence"/>
</dbReference>
<evidence type="ECO:0000313" key="1">
    <source>
        <dbReference type="EMBL" id="CAE7198113.1"/>
    </source>
</evidence>
<comment type="caution">
    <text evidence="1">The sequence shown here is derived from an EMBL/GenBank/DDBJ whole genome shotgun (WGS) entry which is preliminary data.</text>
</comment>
<name>A0A812JD92_9DINO</name>
<gene>
    <name evidence="1" type="ORF">SNAT2548_LOCUS5681</name>
</gene>
<dbReference type="AlphaFoldDB" id="A0A812JD92"/>
<keyword evidence="2" id="KW-1185">Reference proteome</keyword>